<gene>
    <name evidence="2" type="ORF">GCM10023318_57030</name>
</gene>
<protein>
    <submittedName>
        <fullName evidence="2">Uncharacterized protein</fullName>
    </submittedName>
</protein>
<feature type="region of interest" description="Disordered" evidence="1">
    <location>
        <begin position="1"/>
        <end position="59"/>
    </location>
</feature>
<sequence>MDPDFAEGASGTPSAPRARTQTRDEIRPTSHPGGYGADRPVRGGNESGQLPRFSATLAP</sequence>
<evidence type="ECO:0000256" key="1">
    <source>
        <dbReference type="SAM" id="MobiDB-lite"/>
    </source>
</evidence>
<keyword evidence="3" id="KW-1185">Reference proteome</keyword>
<reference evidence="3" key="1">
    <citation type="journal article" date="2019" name="Int. J. Syst. Evol. Microbiol.">
        <title>The Global Catalogue of Microorganisms (GCM) 10K type strain sequencing project: providing services to taxonomists for standard genome sequencing and annotation.</title>
        <authorList>
            <consortium name="The Broad Institute Genomics Platform"/>
            <consortium name="The Broad Institute Genome Sequencing Center for Infectious Disease"/>
            <person name="Wu L."/>
            <person name="Ma J."/>
        </authorList>
    </citation>
    <scope>NUCLEOTIDE SEQUENCE [LARGE SCALE GENOMIC DNA]</scope>
    <source>
        <strain evidence="3">JCM 18298</strain>
    </source>
</reference>
<dbReference type="EMBL" id="BAABJM010000008">
    <property type="protein sequence ID" value="GAA5067640.1"/>
    <property type="molecule type" value="Genomic_DNA"/>
</dbReference>
<evidence type="ECO:0000313" key="2">
    <source>
        <dbReference type="EMBL" id="GAA5067640.1"/>
    </source>
</evidence>
<proteinExistence type="predicted"/>
<evidence type="ECO:0000313" key="3">
    <source>
        <dbReference type="Proteomes" id="UP001500603"/>
    </source>
</evidence>
<name>A0ABP9KXU4_9NOCA</name>
<accession>A0ABP9KXU4</accession>
<organism evidence="2 3">
    <name type="scientific">Nocardia callitridis</name>
    <dbReference type="NCBI Taxonomy" id="648753"/>
    <lineage>
        <taxon>Bacteria</taxon>
        <taxon>Bacillati</taxon>
        <taxon>Actinomycetota</taxon>
        <taxon>Actinomycetes</taxon>
        <taxon>Mycobacteriales</taxon>
        <taxon>Nocardiaceae</taxon>
        <taxon>Nocardia</taxon>
    </lineage>
</organism>
<dbReference type="Proteomes" id="UP001500603">
    <property type="component" value="Unassembled WGS sequence"/>
</dbReference>
<comment type="caution">
    <text evidence="2">The sequence shown here is derived from an EMBL/GenBank/DDBJ whole genome shotgun (WGS) entry which is preliminary data.</text>
</comment>